<dbReference type="InterPro" id="IPR002328">
    <property type="entry name" value="ADH_Zn_CS"/>
</dbReference>
<evidence type="ECO:0000256" key="5">
    <source>
        <dbReference type="RuleBase" id="RU361277"/>
    </source>
</evidence>
<dbReference type="EMBL" id="NQYH01000001">
    <property type="protein sequence ID" value="RIY42455.1"/>
    <property type="molecule type" value="Genomic_DNA"/>
</dbReference>
<dbReference type="Gene3D" id="3.90.180.10">
    <property type="entry name" value="Medium-chain alcohol dehydrogenases, catalytic domain"/>
    <property type="match status" value="1"/>
</dbReference>
<dbReference type="InterPro" id="IPR020843">
    <property type="entry name" value="ER"/>
</dbReference>
<sequence>MSTTITAAVSRITGQPFSLETLELEDPRDNEVLVRIVATGICHSDLHMRNAPDRVPKPIVLGHEGAGVVERVGKSVKKVQPGDHVVITFDSCGACPNCTQGHAAYCQFLRRHAFSGARADGSTALSCNGEVIHSHFFGQSSFAGYSICTERNVIPVDRTLPLSLLGPLGCGIQTGAGAMINSLKVGAGDRVAVLGSGSVGLAGVMAARVAGAATIVAVDLQANRLELAEQLGATHTIKSADGDLLNQLQAIAPQGFNAILDTTGHVGLIKQAVASLAAFGVCGLVNTVSGADIHANILDLVRGGRSVRGIHQGDSVPEIFIPKLIELYKQGRFPFDKLIRFYEFADINLAMEDMHAGTTIKPVIRISAQP</sequence>
<dbReference type="Gene3D" id="3.40.50.720">
    <property type="entry name" value="NAD(P)-binding Rossmann-like Domain"/>
    <property type="match status" value="1"/>
</dbReference>
<dbReference type="InterPro" id="IPR013154">
    <property type="entry name" value="ADH-like_N"/>
</dbReference>
<feature type="domain" description="Enoyl reductase (ER)" evidence="6">
    <location>
        <begin position="17"/>
        <end position="364"/>
    </location>
</feature>
<dbReference type="RefSeq" id="WP_114420321.1">
    <property type="nucleotide sequence ID" value="NZ_NQYH01000001.1"/>
</dbReference>
<evidence type="ECO:0000256" key="4">
    <source>
        <dbReference type="ARBA" id="ARBA00023027"/>
    </source>
</evidence>
<name>A0A3A1YY26_9BURK</name>
<dbReference type="Pfam" id="PF00107">
    <property type="entry name" value="ADH_zinc_N"/>
    <property type="match status" value="1"/>
</dbReference>
<evidence type="ECO:0000256" key="1">
    <source>
        <dbReference type="ARBA" id="ARBA00022723"/>
    </source>
</evidence>
<dbReference type="Proteomes" id="UP000266206">
    <property type="component" value="Unassembled WGS sequence"/>
</dbReference>
<evidence type="ECO:0000313" key="7">
    <source>
        <dbReference type="EMBL" id="RIY42455.1"/>
    </source>
</evidence>
<organism evidence="7 8">
    <name type="scientific">Neopusillimonas maritima</name>
    <dbReference type="NCBI Taxonomy" id="2026239"/>
    <lineage>
        <taxon>Bacteria</taxon>
        <taxon>Pseudomonadati</taxon>
        <taxon>Pseudomonadota</taxon>
        <taxon>Betaproteobacteria</taxon>
        <taxon>Burkholderiales</taxon>
        <taxon>Alcaligenaceae</taxon>
        <taxon>Neopusillimonas</taxon>
    </lineage>
</organism>
<comment type="caution">
    <text evidence="7">The sequence shown here is derived from an EMBL/GenBank/DDBJ whole genome shotgun (WGS) entry which is preliminary data.</text>
</comment>
<dbReference type="SUPFAM" id="SSF51735">
    <property type="entry name" value="NAD(P)-binding Rossmann-fold domains"/>
    <property type="match status" value="1"/>
</dbReference>
<dbReference type="InterPro" id="IPR036291">
    <property type="entry name" value="NAD(P)-bd_dom_sf"/>
</dbReference>
<comment type="cofactor">
    <cofactor evidence="5">
        <name>Zn(2+)</name>
        <dbReference type="ChEBI" id="CHEBI:29105"/>
    </cofactor>
</comment>
<dbReference type="PANTHER" id="PTHR43880">
    <property type="entry name" value="ALCOHOL DEHYDROGENASE"/>
    <property type="match status" value="1"/>
</dbReference>
<keyword evidence="3" id="KW-0560">Oxidoreductase</keyword>
<dbReference type="GO" id="GO:0051903">
    <property type="term" value="F:S-(hydroxymethyl)glutathione dehydrogenase [NAD(P)+] activity"/>
    <property type="evidence" value="ECO:0007669"/>
    <property type="project" value="TreeGrafter"/>
</dbReference>
<dbReference type="PANTHER" id="PTHR43880:SF12">
    <property type="entry name" value="ALCOHOL DEHYDROGENASE CLASS-3"/>
    <property type="match status" value="1"/>
</dbReference>
<evidence type="ECO:0000256" key="3">
    <source>
        <dbReference type="ARBA" id="ARBA00023002"/>
    </source>
</evidence>
<evidence type="ECO:0000256" key="2">
    <source>
        <dbReference type="ARBA" id="ARBA00022833"/>
    </source>
</evidence>
<gene>
    <name evidence="7" type="ORF">CJP73_03205</name>
</gene>
<dbReference type="CDD" id="cd08278">
    <property type="entry name" value="benzyl_alcohol_DH"/>
    <property type="match status" value="1"/>
</dbReference>
<accession>A0A3A1YY26</accession>
<dbReference type="OrthoDB" id="9770544at2"/>
<dbReference type="GO" id="GO:0008270">
    <property type="term" value="F:zinc ion binding"/>
    <property type="evidence" value="ECO:0007669"/>
    <property type="project" value="InterPro"/>
</dbReference>
<evidence type="ECO:0000313" key="8">
    <source>
        <dbReference type="Proteomes" id="UP000266206"/>
    </source>
</evidence>
<keyword evidence="1 5" id="KW-0479">Metal-binding</keyword>
<dbReference type="AlphaFoldDB" id="A0A3A1YY26"/>
<proteinExistence type="inferred from homology"/>
<dbReference type="SUPFAM" id="SSF50129">
    <property type="entry name" value="GroES-like"/>
    <property type="match status" value="1"/>
</dbReference>
<dbReference type="GO" id="GO:0005829">
    <property type="term" value="C:cytosol"/>
    <property type="evidence" value="ECO:0007669"/>
    <property type="project" value="TreeGrafter"/>
</dbReference>
<dbReference type="InterPro" id="IPR013149">
    <property type="entry name" value="ADH-like_C"/>
</dbReference>
<protein>
    <submittedName>
        <fullName evidence="7">Alcohol dehydrogenase</fullName>
    </submittedName>
</protein>
<keyword evidence="2 5" id="KW-0862">Zinc</keyword>
<dbReference type="Pfam" id="PF08240">
    <property type="entry name" value="ADH_N"/>
    <property type="match status" value="1"/>
</dbReference>
<reference evidence="7 8" key="1">
    <citation type="submission" date="2017-08" db="EMBL/GenBank/DDBJ databases">
        <title>Pusillimonas indicus sp. nov., a member of the family Alcaligenaceae isolated from surface seawater.</title>
        <authorList>
            <person name="Li J."/>
        </authorList>
    </citation>
    <scope>NUCLEOTIDE SEQUENCE [LARGE SCALE GENOMIC DNA]</scope>
    <source>
        <strain evidence="7 8">L52-1-41</strain>
    </source>
</reference>
<dbReference type="PROSITE" id="PS00059">
    <property type="entry name" value="ADH_ZINC"/>
    <property type="match status" value="1"/>
</dbReference>
<evidence type="ECO:0000259" key="6">
    <source>
        <dbReference type="SMART" id="SM00829"/>
    </source>
</evidence>
<comment type="similarity">
    <text evidence="5">Belongs to the zinc-containing alcohol dehydrogenase family.</text>
</comment>
<dbReference type="SMART" id="SM00829">
    <property type="entry name" value="PKS_ER"/>
    <property type="match status" value="1"/>
</dbReference>
<dbReference type="GO" id="GO:0046294">
    <property type="term" value="P:formaldehyde catabolic process"/>
    <property type="evidence" value="ECO:0007669"/>
    <property type="project" value="TreeGrafter"/>
</dbReference>
<keyword evidence="4" id="KW-0520">NAD</keyword>
<dbReference type="InterPro" id="IPR011032">
    <property type="entry name" value="GroES-like_sf"/>
</dbReference>